<organism evidence="2 3">
    <name type="scientific">Steinernema carpocapsae</name>
    <name type="common">Entomopathogenic nematode</name>
    <dbReference type="NCBI Taxonomy" id="34508"/>
    <lineage>
        <taxon>Eukaryota</taxon>
        <taxon>Metazoa</taxon>
        <taxon>Ecdysozoa</taxon>
        <taxon>Nematoda</taxon>
        <taxon>Chromadorea</taxon>
        <taxon>Rhabditida</taxon>
        <taxon>Tylenchina</taxon>
        <taxon>Panagrolaimomorpha</taxon>
        <taxon>Strongyloidoidea</taxon>
        <taxon>Steinernematidae</taxon>
        <taxon>Steinernema</taxon>
    </lineage>
</organism>
<comment type="caution">
    <text evidence="2">The sequence shown here is derived from an EMBL/GenBank/DDBJ whole genome shotgun (WGS) entry which is preliminary data.</text>
</comment>
<dbReference type="EMBL" id="AZBU02000002">
    <property type="protein sequence ID" value="TKR95332.1"/>
    <property type="molecule type" value="Genomic_DNA"/>
</dbReference>
<evidence type="ECO:0000313" key="3">
    <source>
        <dbReference type="Proteomes" id="UP000298663"/>
    </source>
</evidence>
<name>A0A4U5PFL0_STECR</name>
<reference evidence="2 3" key="2">
    <citation type="journal article" date="2019" name="G3 (Bethesda)">
        <title>Hybrid Assembly of the Genome of the Entomopathogenic Nematode Steinernema carpocapsae Identifies the X-Chromosome.</title>
        <authorList>
            <person name="Serra L."/>
            <person name="Macchietto M."/>
            <person name="Macias-Munoz A."/>
            <person name="McGill C.J."/>
            <person name="Rodriguez I.M."/>
            <person name="Rodriguez B."/>
            <person name="Murad R."/>
            <person name="Mortazavi A."/>
        </authorList>
    </citation>
    <scope>NUCLEOTIDE SEQUENCE [LARGE SCALE GENOMIC DNA]</scope>
    <source>
        <strain evidence="2 3">ALL</strain>
    </source>
</reference>
<dbReference type="Proteomes" id="UP000298663">
    <property type="component" value="Unassembled WGS sequence"/>
</dbReference>
<keyword evidence="3" id="KW-1185">Reference proteome</keyword>
<feature type="region of interest" description="Disordered" evidence="1">
    <location>
        <begin position="366"/>
        <end position="389"/>
    </location>
</feature>
<evidence type="ECO:0000313" key="2">
    <source>
        <dbReference type="EMBL" id="TKR95332.1"/>
    </source>
</evidence>
<evidence type="ECO:0000256" key="1">
    <source>
        <dbReference type="SAM" id="MobiDB-lite"/>
    </source>
</evidence>
<accession>A0A4U5PFL0</accession>
<reference evidence="2 3" key="1">
    <citation type="journal article" date="2015" name="Genome Biol.">
        <title>Comparative genomics of Steinernema reveals deeply conserved gene regulatory networks.</title>
        <authorList>
            <person name="Dillman A.R."/>
            <person name="Macchietto M."/>
            <person name="Porter C.F."/>
            <person name="Rogers A."/>
            <person name="Williams B."/>
            <person name="Antoshechkin I."/>
            <person name="Lee M.M."/>
            <person name="Goodwin Z."/>
            <person name="Lu X."/>
            <person name="Lewis E.E."/>
            <person name="Goodrich-Blair H."/>
            <person name="Stock S.P."/>
            <person name="Adams B.J."/>
            <person name="Sternberg P.W."/>
            <person name="Mortazavi A."/>
        </authorList>
    </citation>
    <scope>NUCLEOTIDE SEQUENCE [LARGE SCALE GENOMIC DNA]</scope>
    <source>
        <strain evidence="2 3">ALL</strain>
    </source>
</reference>
<gene>
    <name evidence="2" type="ORF">L596_009516</name>
</gene>
<proteinExistence type="predicted"/>
<protein>
    <submittedName>
        <fullName evidence="2">Uncharacterized protein</fullName>
    </submittedName>
</protein>
<sequence length="389" mass="45046">MASLSSLAASIDANIDSLEESNQRALRFAKQNRSGRDLEDKVRRERLLRIWKTLDERSQVAPKRDLHTDKSSAESIHVYVPLGEFIEISTTSNVTRRCLQPHENESVTAIWKLRQDSKESAQATFSGPVKKPWRRSMQPWKRGRPTYKINRQITFILNNCTLENALGKKLEVVWDDHMQYVHFTYCQILNRVQKEPKMARLYAKVVFCAFSDDTEHSKETLFLHYMRLVSPLNMLTLRASVGFLDELNAKLIYSKELTKSAFPLLSKVLMSKKKRDRLTTHKNAFAGMNLKTHKILDGYMQEAVQEEAARLENCRKQAMVGYLRMVDEFLKQELFAYQQVEELTSKHAEQCGFVLKWLRYKSPRGFEASSETESLDSEDCSLEKSEMGG</sequence>
<dbReference type="AlphaFoldDB" id="A0A4U5PFL0"/>